<gene>
    <name evidence="1" type="ORF">Ddye_000738</name>
</gene>
<dbReference type="AlphaFoldDB" id="A0AAD9XM92"/>
<accession>A0AAD9XM92</accession>
<protein>
    <submittedName>
        <fullName evidence="1">Uncharacterized protein</fullName>
    </submittedName>
</protein>
<keyword evidence="2" id="KW-1185">Reference proteome</keyword>
<name>A0AAD9XM92_9ROSI</name>
<comment type="caution">
    <text evidence="1">The sequence shown here is derived from an EMBL/GenBank/DDBJ whole genome shotgun (WGS) entry which is preliminary data.</text>
</comment>
<dbReference type="Proteomes" id="UP001280121">
    <property type="component" value="Unassembled WGS sequence"/>
</dbReference>
<organism evidence="1 2">
    <name type="scientific">Dipteronia dyeriana</name>
    <dbReference type="NCBI Taxonomy" id="168575"/>
    <lineage>
        <taxon>Eukaryota</taxon>
        <taxon>Viridiplantae</taxon>
        <taxon>Streptophyta</taxon>
        <taxon>Embryophyta</taxon>
        <taxon>Tracheophyta</taxon>
        <taxon>Spermatophyta</taxon>
        <taxon>Magnoliopsida</taxon>
        <taxon>eudicotyledons</taxon>
        <taxon>Gunneridae</taxon>
        <taxon>Pentapetalae</taxon>
        <taxon>rosids</taxon>
        <taxon>malvids</taxon>
        <taxon>Sapindales</taxon>
        <taxon>Sapindaceae</taxon>
        <taxon>Hippocastanoideae</taxon>
        <taxon>Acereae</taxon>
        <taxon>Dipteronia</taxon>
    </lineage>
</organism>
<evidence type="ECO:0000313" key="2">
    <source>
        <dbReference type="Proteomes" id="UP001280121"/>
    </source>
</evidence>
<sequence>MDKASRVYTELKHNRHMEELQNLHPNAYDYIIDTVLHKWSCVYYPDRRYRVMTTNVAKCINSCLKFARQLPMLTLAEFNRNMLQHWFRDRHWVAQSMHHQLTDATHLVILKSMENCNFMTVNPVDCNIFLAKRSGK</sequence>
<evidence type="ECO:0000313" key="1">
    <source>
        <dbReference type="EMBL" id="KAK2662164.1"/>
    </source>
</evidence>
<proteinExistence type="predicted"/>
<reference evidence="1" key="1">
    <citation type="journal article" date="2023" name="Plant J.">
        <title>Genome sequences and population genomics provide insights into the demographic history, inbreeding, and mutation load of two 'living fossil' tree species of Dipteronia.</title>
        <authorList>
            <person name="Feng Y."/>
            <person name="Comes H.P."/>
            <person name="Chen J."/>
            <person name="Zhu S."/>
            <person name="Lu R."/>
            <person name="Zhang X."/>
            <person name="Li P."/>
            <person name="Qiu J."/>
            <person name="Olsen K.M."/>
            <person name="Qiu Y."/>
        </authorList>
    </citation>
    <scope>NUCLEOTIDE SEQUENCE</scope>
    <source>
        <strain evidence="1">KIB01</strain>
    </source>
</reference>
<dbReference type="EMBL" id="JANJYI010000001">
    <property type="protein sequence ID" value="KAK2662164.1"/>
    <property type="molecule type" value="Genomic_DNA"/>
</dbReference>